<dbReference type="InterPro" id="IPR011992">
    <property type="entry name" value="EF-hand-dom_pair"/>
</dbReference>
<evidence type="ECO:0000256" key="13">
    <source>
        <dbReference type="ARBA" id="ARBA00022737"/>
    </source>
</evidence>
<evidence type="ECO:0000256" key="16">
    <source>
        <dbReference type="ARBA" id="ARBA00022837"/>
    </source>
</evidence>
<dbReference type="GO" id="GO:0005886">
    <property type="term" value="C:plasma membrane"/>
    <property type="evidence" value="ECO:0007669"/>
    <property type="project" value="UniProtKB-SubCell"/>
</dbReference>
<dbReference type="SMART" id="SM00220">
    <property type="entry name" value="S_TKc"/>
    <property type="match status" value="1"/>
</dbReference>
<dbReference type="FunFam" id="3.30.200.20:FF:000315">
    <property type="entry name" value="Calcium-dependent protein kinase 3"/>
    <property type="match status" value="1"/>
</dbReference>
<dbReference type="InterPro" id="IPR050205">
    <property type="entry name" value="CDPK_Ser/Thr_kinases"/>
</dbReference>
<feature type="binding site" evidence="30">
    <location>
        <position position="164"/>
    </location>
    <ligand>
        <name>ATP</name>
        <dbReference type="ChEBI" id="CHEBI:30616"/>
    </ligand>
</feature>
<keyword evidence="8" id="KW-0723">Serine/threonine-protein kinase</keyword>
<keyword evidence="7" id="KW-1032">Host cell membrane</keyword>
<comment type="catalytic activity">
    <reaction evidence="27">
        <text>L-seryl-[protein] + ATP = O-phospho-L-seryl-[protein] + ADP + H(+)</text>
        <dbReference type="Rhea" id="RHEA:17989"/>
        <dbReference type="Rhea" id="RHEA-COMP:9863"/>
        <dbReference type="Rhea" id="RHEA-COMP:11604"/>
        <dbReference type="ChEBI" id="CHEBI:15378"/>
        <dbReference type="ChEBI" id="CHEBI:29999"/>
        <dbReference type="ChEBI" id="CHEBI:30616"/>
        <dbReference type="ChEBI" id="CHEBI:83421"/>
        <dbReference type="ChEBI" id="CHEBI:456216"/>
        <dbReference type="EC" id="2.7.11.1"/>
    </reaction>
</comment>
<dbReference type="InterPro" id="IPR008271">
    <property type="entry name" value="Ser/Thr_kinase_AS"/>
</dbReference>
<keyword evidence="18" id="KW-0282">Flagellum</keyword>
<keyword evidence="12" id="KW-0479">Metal-binding</keyword>
<dbReference type="GO" id="GO:0020005">
    <property type="term" value="C:symbiont-containing vacuole membrane"/>
    <property type="evidence" value="ECO:0007669"/>
    <property type="project" value="UniProtKB-SubCell"/>
</dbReference>
<dbReference type="Gene3D" id="3.30.200.20">
    <property type="entry name" value="Phosphorylase Kinase, domain 1"/>
    <property type="match status" value="1"/>
</dbReference>
<evidence type="ECO:0000256" key="4">
    <source>
        <dbReference type="ARBA" id="ARBA00004425"/>
    </source>
</evidence>
<keyword evidence="15 34" id="KW-0418">Kinase</keyword>
<keyword evidence="35" id="KW-1185">Reference proteome</keyword>
<dbReference type="InterPro" id="IPR000719">
    <property type="entry name" value="Prot_kinase_dom"/>
</dbReference>
<protein>
    <recommendedName>
        <fullName evidence="29">Calcium-dependent protein kinase 1</fullName>
        <ecNumber evidence="5">2.7.11.1</ecNumber>
    </recommendedName>
</protein>
<evidence type="ECO:0000256" key="31">
    <source>
        <dbReference type="SAM" id="MobiDB-lite"/>
    </source>
</evidence>
<gene>
    <name evidence="34" type="ORF">EAH_00020850</name>
</gene>
<evidence type="ECO:0000256" key="8">
    <source>
        <dbReference type="ARBA" id="ARBA00022527"/>
    </source>
</evidence>
<evidence type="ECO:0000256" key="22">
    <source>
        <dbReference type="ARBA" id="ARBA00023139"/>
    </source>
</evidence>
<keyword evidence="24" id="KW-0449">Lipoprotein</keyword>
<evidence type="ECO:0000256" key="7">
    <source>
        <dbReference type="ARBA" id="ARBA00022511"/>
    </source>
</evidence>
<dbReference type="GO" id="GO:0005509">
    <property type="term" value="F:calcium ion binding"/>
    <property type="evidence" value="ECO:0007669"/>
    <property type="project" value="InterPro"/>
</dbReference>
<feature type="compositionally biased region" description="Basic and acidic residues" evidence="31">
    <location>
        <begin position="18"/>
        <end position="27"/>
    </location>
</feature>
<accession>U6GA58</accession>
<evidence type="ECO:0000256" key="2">
    <source>
        <dbReference type="ARBA" id="ARBA00004230"/>
    </source>
</evidence>
<evidence type="ECO:0000313" key="34">
    <source>
        <dbReference type="EMBL" id="CDI77000.1"/>
    </source>
</evidence>
<dbReference type="SUPFAM" id="SSF56112">
    <property type="entry name" value="Protein kinase-like (PK-like)"/>
    <property type="match status" value="1"/>
</dbReference>
<keyword evidence="16" id="KW-0106">Calcium</keyword>
<keyword evidence="10" id="KW-0808">Transferase</keyword>
<name>U6GA58_EIMAC</name>
<dbReference type="RefSeq" id="XP_013252572.1">
    <property type="nucleotide sequence ID" value="XM_013397118.1"/>
</dbReference>
<evidence type="ECO:0000256" key="14">
    <source>
        <dbReference type="ARBA" id="ARBA00022741"/>
    </source>
</evidence>
<keyword evidence="19" id="KW-1043">Host membrane</keyword>
<comment type="subcellular location">
    <subcellularLocation>
        <location evidence="3">Cell membrane</location>
        <topology evidence="3">Lipid-anchor</topology>
        <orientation evidence="3">Cytoplasmic side</orientation>
    </subcellularLocation>
    <subcellularLocation>
        <location evidence="2">Cell projection</location>
        <location evidence="2">Cilium</location>
        <location evidence="2">Flagellum</location>
    </subcellularLocation>
    <subcellularLocation>
        <location evidence="4">Host cell membrane</location>
        <topology evidence="4">Lipid-anchor</topology>
    </subcellularLocation>
    <subcellularLocation>
        <location evidence="28">Parasitophorous vacuole membrane</location>
        <topology evidence="28">Lipid-anchor</topology>
    </subcellularLocation>
</comment>
<keyword evidence="22" id="KW-0564">Palmitate</keyword>
<keyword evidence="17 30" id="KW-0067">ATP-binding</keyword>
<dbReference type="PROSITE" id="PS50011">
    <property type="entry name" value="PROTEIN_KINASE_DOM"/>
    <property type="match status" value="1"/>
</dbReference>
<evidence type="ECO:0000256" key="6">
    <source>
        <dbReference type="ARBA" id="ARBA00022475"/>
    </source>
</evidence>
<reference evidence="34" key="1">
    <citation type="submission" date="2013-10" db="EMBL/GenBank/DDBJ databases">
        <title>Genomic analysis of the causative agents of coccidiosis in chickens.</title>
        <authorList>
            <person name="Reid A.J."/>
            <person name="Blake D."/>
            <person name="Billington K."/>
            <person name="Browne H."/>
            <person name="Dunn M."/>
            <person name="Hung S."/>
            <person name="Kawahara F."/>
            <person name="Miranda-Saavedra D."/>
            <person name="Mourier T."/>
            <person name="Nagra H."/>
            <person name="Otto T.D."/>
            <person name="Rawlings N."/>
            <person name="Sanchez A."/>
            <person name="Sanders M."/>
            <person name="Subramaniam C."/>
            <person name="Tay Y."/>
            <person name="Dear P."/>
            <person name="Doerig C."/>
            <person name="Gruber A."/>
            <person name="Parkinson J."/>
            <person name="Shirley M."/>
            <person name="Wan K.L."/>
            <person name="Berriman M."/>
            <person name="Tomley F."/>
            <person name="Pain A."/>
        </authorList>
    </citation>
    <scope>NUCLEOTIDE SEQUENCE [LARGE SCALE GENOMIC DNA]</scope>
    <source>
        <strain evidence="34">Houghton</strain>
    </source>
</reference>
<evidence type="ECO:0000256" key="30">
    <source>
        <dbReference type="PROSITE-ProRule" id="PRU10141"/>
    </source>
</evidence>
<dbReference type="GO" id="GO:0031514">
    <property type="term" value="C:motile cilium"/>
    <property type="evidence" value="ECO:0007669"/>
    <property type="project" value="UniProtKB-SubCell"/>
</dbReference>
<evidence type="ECO:0000256" key="28">
    <source>
        <dbReference type="ARBA" id="ARBA00060437"/>
    </source>
</evidence>
<dbReference type="Gene3D" id="1.10.510.10">
    <property type="entry name" value="Transferase(Phosphotransferase) domain 1"/>
    <property type="match status" value="1"/>
</dbReference>
<evidence type="ECO:0000256" key="23">
    <source>
        <dbReference type="ARBA" id="ARBA00023273"/>
    </source>
</evidence>
<organism evidence="34 35">
    <name type="scientific">Eimeria acervulina</name>
    <name type="common">Coccidian parasite</name>
    <dbReference type="NCBI Taxonomy" id="5801"/>
    <lineage>
        <taxon>Eukaryota</taxon>
        <taxon>Sar</taxon>
        <taxon>Alveolata</taxon>
        <taxon>Apicomplexa</taxon>
        <taxon>Conoidasida</taxon>
        <taxon>Coccidia</taxon>
        <taxon>Eucoccidiorida</taxon>
        <taxon>Eimeriorina</taxon>
        <taxon>Eimeriidae</taxon>
        <taxon>Eimeria</taxon>
    </lineage>
</organism>
<sequence length="670" mass="74141">MHGISTCLCPRGAPNEHANGREEHESSGHANSALGHQGGMYQDSSSGAYATDAPLSCCGGAHLKPPVSRNARACGSAPSAVVPQSDLCAVGRAAHHPGHPADSRLPESGVQATPWKFKREGFILSFVGPLTDSYDVEPRKLGQGTYGSVCRAVNKSTKTVRAVKTISKSKVRNVKRFKQEISIMKSLDHPNIIKLFETFEDHKNVYLVMELCRGGELFDRIIEQGYFSEAYACSLMRCILAALFYLHRHGIVHRDLKPENFMFLDKGKDAPFKIIDFGLATRFSNNSYMSTRAGTPFYVAPQVLQGKYTYKCDMWSVGVILYILLCGYPPFHGENDAEILARVKVGRYKFNEHDWKGISSEAKDLVRKLMAFDPHQRLSAEQALNHPWIKHFSSAPNPATDAPFSRTMLDHFRKHESNVGPFRSRYRLASLQAFQALCKLKKAALTIIAQQMNETQIELLTQTFLAGLKKAGMKDIPSDLEQLMNDVDSDGSGVIDYTEFVAATLDKRQYIQASSLVVVRKTCTLEESLSASEPYIFQKAGCGSLPLNSSCALGHLLFWHDLAHVLLNTDVQSVFPSPASPGNGNSAPHSAAPAEDDANREGQKAATSLTPQEKHHQMQQIKGIIREVDRNGDGELKQALRLHALQIDFDEFMDMMRRSTICSPARISIA</sequence>
<feature type="region of interest" description="Disordered" evidence="31">
    <location>
        <begin position="1"/>
        <end position="45"/>
    </location>
</feature>
<dbReference type="GO" id="GO:0004674">
    <property type="term" value="F:protein serine/threonine kinase activity"/>
    <property type="evidence" value="ECO:0007669"/>
    <property type="project" value="UniProtKB-KW"/>
</dbReference>
<keyword evidence="23" id="KW-0966">Cell projection</keyword>
<evidence type="ECO:0000256" key="11">
    <source>
        <dbReference type="ARBA" id="ARBA00022707"/>
    </source>
</evidence>
<feature type="region of interest" description="Disordered" evidence="31">
    <location>
        <begin position="577"/>
        <end position="618"/>
    </location>
</feature>
<evidence type="ECO:0000256" key="21">
    <source>
        <dbReference type="ARBA" id="ARBA00023136"/>
    </source>
</evidence>
<feature type="compositionally biased region" description="Polar residues" evidence="31">
    <location>
        <begin position="577"/>
        <end position="588"/>
    </location>
</feature>
<proteinExistence type="inferred from homology"/>
<evidence type="ECO:0000256" key="26">
    <source>
        <dbReference type="ARBA" id="ARBA00047899"/>
    </source>
</evidence>
<dbReference type="PANTHER" id="PTHR24349">
    <property type="entry name" value="SERINE/THREONINE-PROTEIN KINASE"/>
    <property type="match status" value="1"/>
</dbReference>
<keyword evidence="11" id="KW-0519">Myristate</keyword>
<evidence type="ECO:0000256" key="20">
    <source>
        <dbReference type="ARBA" id="ARBA00023069"/>
    </source>
</evidence>
<dbReference type="VEuPathDB" id="ToxoDB:EAH_00020850"/>
<evidence type="ECO:0000256" key="18">
    <source>
        <dbReference type="ARBA" id="ARBA00022846"/>
    </source>
</evidence>
<evidence type="ECO:0000256" key="1">
    <source>
        <dbReference type="ARBA" id="ARBA00001946"/>
    </source>
</evidence>
<dbReference type="OrthoDB" id="40902at2759"/>
<dbReference type="GO" id="GO:0005524">
    <property type="term" value="F:ATP binding"/>
    <property type="evidence" value="ECO:0007669"/>
    <property type="project" value="UniProtKB-UniRule"/>
</dbReference>
<evidence type="ECO:0000256" key="12">
    <source>
        <dbReference type="ARBA" id="ARBA00022723"/>
    </source>
</evidence>
<evidence type="ECO:0000256" key="15">
    <source>
        <dbReference type="ARBA" id="ARBA00022777"/>
    </source>
</evidence>
<dbReference type="GeneID" id="25270155"/>
<dbReference type="Proteomes" id="UP000018050">
    <property type="component" value="Unassembled WGS sequence"/>
</dbReference>
<dbReference type="Gene3D" id="1.10.238.10">
    <property type="entry name" value="EF-hand"/>
    <property type="match status" value="2"/>
</dbReference>
<evidence type="ECO:0000256" key="19">
    <source>
        <dbReference type="ARBA" id="ARBA00022870"/>
    </source>
</evidence>
<keyword evidence="13" id="KW-0677">Repeat</keyword>
<dbReference type="InterPro" id="IPR018247">
    <property type="entry name" value="EF_Hand_1_Ca_BS"/>
</dbReference>
<dbReference type="PROSITE" id="PS00108">
    <property type="entry name" value="PROTEIN_KINASE_ST"/>
    <property type="match status" value="1"/>
</dbReference>
<dbReference type="SMART" id="SM00054">
    <property type="entry name" value="EFh"/>
    <property type="match status" value="2"/>
</dbReference>
<dbReference type="PROSITE" id="PS50222">
    <property type="entry name" value="EF_HAND_2"/>
    <property type="match status" value="2"/>
</dbReference>
<evidence type="ECO:0000256" key="3">
    <source>
        <dbReference type="ARBA" id="ARBA00004342"/>
    </source>
</evidence>
<evidence type="ECO:0000256" key="25">
    <source>
        <dbReference type="ARBA" id="ARBA00024334"/>
    </source>
</evidence>
<dbReference type="FunFam" id="1.10.510.10:FF:000398">
    <property type="entry name" value="Calcium-dependent protein kinase 1"/>
    <property type="match status" value="1"/>
</dbReference>
<dbReference type="InterPro" id="IPR017441">
    <property type="entry name" value="Protein_kinase_ATP_BS"/>
</dbReference>
<dbReference type="InterPro" id="IPR011009">
    <property type="entry name" value="Kinase-like_dom_sf"/>
</dbReference>
<reference evidence="34" key="2">
    <citation type="submission" date="2013-10" db="EMBL/GenBank/DDBJ databases">
        <authorList>
            <person name="Aslett M."/>
        </authorList>
    </citation>
    <scope>NUCLEOTIDE SEQUENCE [LARGE SCALE GENOMIC DNA]</scope>
    <source>
        <strain evidence="34">Houghton</strain>
    </source>
</reference>
<feature type="domain" description="Protein kinase" evidence="32">
    <location>
        <begin position="135"/>
        <end position="389"/>
    </location>
</feature>
<evidence type="ECO:0000313" key="35">
    <source>
        <dbReference type="Proteomes" id="UP000018050"/>
    </source>
</evidence>
<comment type="cofactor">
    <cofactor evidence="1">
        <name>Mg(2+)</name>
        <dbReference type="ChEBI" id="CHEBI:18420"/>
    </cofactor>
</comment>
<keyword evidence="21" id="KW-0472">Membrane</keyword>
<dbReference type="GO" id="GO:0020002">
    <property type="term" value="C:host cell plasma membrane"/>
    <property type="evidence" value="ECO:0007669"/>
    <property type="project" value="UniProtKB-SubCell"/>
</dbReference>
<evidence type="ECO:0000259" key="32">
    <source>
        <dbReference type="PROSITE" id="PS50011"/>
    </source>
</evidence>
<evidence type="ECO:0000256" key="17">
    <source>
        <dbReference type="ARBA" id="ARBA00022840"/>
    </source>
</evidence>
<dbReference type="InterPro" id="IPR002048">
    <property type="entry name" value="EF_hand_dom"/>
</dbReference>
<dbReference type="Pfam" id="PF00069">
    <property type="entry name" value="Pkinase"/>
    <property type="match status" value="1"/>
</dbReference>
<feature type="domain" description="EF-hand" evidence="33">
    <location>
        <begin position="475"/>
        <end position="510"/>
    </location>
</feature>
<comment type="catalytic activity">
    <reaction evidence="26">
        <text>L-threonyl-[protein] + ATP = O-phospho-L-threonyl-[protein] + ADP + H(+)</text>
        <dbReference type="Rhea" id="RHEA:46608"/>
        <dbReference type="Rhea" id="RHEA-COMP:11060"/>
        <dbReference type="Rhea" id="RHEA-COMP:11605"/>
        <dbReference type="ChEBI" id="CHEBI:15378"/>
        <dbReference type="ChEBI" id="CHEBI:30013"/>
        <dbReference type="ChEBI" id="CHEBI:30616"/>
        <dbReference type="ChEBI" id="CHEBI:61977"/>
        <dbReference type="ChEBI" id="CHEBI:456216"/>
        <dbReference type="EC" id="2.7.11.1"/>
    </reaction>
</comment>
<evidence type="ECO:0000256" key="27">
    <source>
        <dbReference type="ARBA" id="ARBA00048679"/>
    </source>
</evidence>
<keyword evidence="9" id="KW-0597">Phosphoprotein</keyword>
<feature type="domain" description="EF-hand" evidence="33">
    <location>
        <begin position="616"/>
        <end position="646"/>
    </location>
</feature>
<dbReference type="EC" id="2.7.11.1" evidence="5"/>
<keyword evidence="14 30" id="KW-0547">Nucleotide-binding</keyword>
<evidence type="ECO:0000256" key="9">
    <source>
        <dbReference type="ARBA" id="ARBA00022553"/>
    </source>
</evidence>
<dbReference type="PROSITE" id="PS00107">
    <property type="entry name" value="PROTEIN_KINASE_ATP"/>
    <property type="match status" value="1"/>
</dbReference>
<dbReference type="AlphaFoldDB" id="U6GA58"/>
<dbReference type="EMBL" id="HG670511">
    <property type="protein sequence ID" value="CDI77000.1"/>
    <property type="molecule type" value="Genomic_DNA"/>
</dbReference>
<dbReference type="SUPFAM" id="SSF47473">
    <property type="entry name" value="EF-hand"/>
    <property type="match status" value="1"/>
</dbReference>
<evidence type="ECO:0000256" key="29">
    <source>
        <dbReference type="ARBA" id="ARBA00068067"/>
    </source>
</evidence>
<dbReference type="PROSITE" id="PS00018">
    <property type="entry name" value="EF_HAND_1"/>
    <property type="match status" value="1"/>
</dbReference>
<evidence type="ECO:0000256" key="24">
    <source>
        <dbReference type="ARBA" id="ARBA00023288"/>
    </source>
</evidence>
<keyword evidence="6" id="KW-1003">Cell membrane</keyword>
<dbReference type="CDD" id="cd05117">
    <property type="entry name" value="STKc_CAMK"/>
    <property type="match status" value="1"/>
</dbReference>
<evidence type="ECO:0000256" key="5">
    <source>
        <dbReference type="ARBA" id="ARBA00012513"/>
    </source>
</evidence>
<keyword evidence="20" id="KW-0969">Cilium</keyword>
<evidence type="ECO:0000256" key="10">
    <source>
        <dbReference type="ARBA" id="ARBA00022679"/>
    </source>
</evidence>
<evidence type="ECO:0000259" key="33">
    <source>
        <dbReference type="PROSITE" id="PS50222"/>
    </source>
</evidence>
<comment type="similarity">
    <text evidence="25">Belongs to the protein kinase superfamily. Ser/Thr protein kinase family. CDPK subfamily.</text>
</comment>